<accession>A0A0R1RBP0</accession>
<keyword evidence="1" id="KW-0472">Membrane</keyword>
<dbReference type="EMBL" id="AZEU01000030">
    <property type="protein sequence ID" value="KRL52580.1"/>
    <property type="molecule type" value="Genomic_DNA"/>
</dbReference>
<evidence type="ECO:0000256" key="2">
    <source>
        <dbReference type="SAM" id="SignalP"/>
    </source>
</evidence>
<feature type="domain" description="WxL Interacting Protein peptidoglycan binding" evidence="3">
    <location>
        <begin position="27"/>
        <end position="143"/>
    </location>
</feature>
<feature type="signal peptide" evidence="2">
    <location>
        <begin position="1"/>
        <end position="19"/>
    </location>
</feature>
<sequence length="362" mass="38489">MIALLFIIFGLASAQPVHAASTAALGVQPIQSTYQRDKNVTYFDLLLKAGQVTPVQVKLTNSSNSAIKVNVQATTATSSNSGIVDYTGGSNTSDRTLQHKMGTALKGASSVTVPPKGSKTYSATLTMPSTSFSGVMVGGLVFTPANQATATSGKLGVVNKYAYTVAVLARNSSTILAPKLEIGTITSGRIKQVNQIQAQVRNTTAAFANHIEAITTIKTPSGKTKTLRLADAQMAPNSKLYQTLALGTKVKADDYQVNTTAYWGKSSTGAYADGHGNHYQYRTNTSKTVKITQTQAAKLTKAAAKVHNGMPKSYIIAIVVGVVLLLLIIFLLIVIFMRRKQSSQKLADLEKQVADLKNKSDK</sequence>
<keyword evidence="2" id="KW-0732">Signal</keyword>
<dbReference type="InterPro" id="IPR010317">
    <property type="entry name" value="WxLIP_PGBD"/>
</dbReference>
<dbReference type="Pfam" id="PF11797">
    <property type="entry name" value="WxLIP_HBD"/>
    <property type="match status" value="1"/>
</dbReference>
<feature type="domain" description="WxL Interacting Protein host binding" evidence="4">
    <location>
        <begin position="154"/>
        <end position="300"/>
    </location>
</feature>
<organism evidence="5 6">
    <name type="scientific">Lacticaseibacillus manihotivorans DSM 13343 = JCM 12514</name>
    <dbReference type="NCBI Taxonomy" id="1423769"/>
    <lineage>
        <taxon>Bacteria</taxon>
        <taxon>Bacillati</taxon>
        <taxon>Bacillota</taxon>
        <taxon>Bacilli</taxon>
        <taxon>Lactobacillales</taxon>
        <taxon>Lactobacillaceae</taxon>
        <taxon>Lacticaseibacillus</taxon>
    </lineage>
</organism>
<dbReference type="PATRIC" id="fig|1423769.4.peg.2289"/>
<name>A0A0R1RBP0_9LACO</name>
<dbReference type="InterPro" id="IPR021759">
    <property type="entry name" value="WxLIP_HBD"/>
</dbReference>
<reference evidence="5 6" key="1">
    <citation type="journal article" date="2015" name="Genome Announc.">
        <title>Expanding the biotechnology potential of lactobacilli through comparative genomics of 213 strains and associated genera.</title>
        <authorList>
            <person name="Sun Z."/>
            <person name="Harris H.M."/>
            <person name="McCann A."/>
            <person name="Guo C."/>
            <person name="Argimon S."/>
            <person name="Zhang W."/>
            <person name="Yang X."/>
            <person name="Jeffery I.B."/>
            <person name="Cooney J.C."/>
            <person name="Kagawa T.F."/>
            <person name="Liu W."/>
            <person name="Song Y."/>
            <person name="Salvetti E."/>
            <person name="Wrobel A."/>
            <person name="Rasinkangas P."/>
            <person name="Parkhill J."/>
            <person name="Rea M.C."/>
            <person name="O'Sullivan O."/>
            <person name="Ritari J."/>
            <person name="Douillard F.P."/>
            <person name="Paul Ross R."/>
            <person name="Yang R."/>
            <person name="Briner A.E."/>
            <person name="Felis G.E."/>
            <person name="de Vos W.M."/>
            <person name="Barrangou R."/>
            <person name="Klaenhammer T.R."/>
            <person name="Caufield P.W."/>
            <person name="Cui Y."/>
            <person name="Zhang H."/>
            <person name="O'Toole P.W."/>
        </authorList>
    </citation>
    <scope>NUCLEOTIDE SEQUENCE [LARGE SCALE GENOMIC DNA]</scope>
    <source>
        <strain evidence="5 6">DSM 13343</strain>
    </source>
</reference>
<feature type="chain" id="PRO_5006409925" evidence="2">
    <location>
        <begin position="20"/>
        <end position="362"/>
    </location>
</feature>
<evidence type="ECO:0000256" key="1">
    <source>
        <dbReference type="SAM" id="Phobius"/>
    </source>
</evidence>
<keyword evidence="1" id="KW-1133">Transmembrane helix</keyword>
<keyword evidence="6" id="KW-1185">Reference proteome</keyword>
<evidence type="ECO:0000313" key="5">
    <source>
        <dbReference type="EMBL" id="KRL52580.1"/>
    </source>
</evidence>
<dbReference type="AlphaFoldDB" id="A0A0R1RBP0"/>
<evidence type="ECO:0000259" key="4">
    <source>
        <dbReference type="Pfam" id="PF11797"/>
    </source>
</evidence>
<evidence type="ECO:0000259" key="3">
    <source>
        <dbReference type="Pfam" id="PF06030"/>
    </source>
</evidence>
<dbReference type="Pfam" id="PF06030">
    <property type="entry name" value="WxLIP_PGBD"/>
    <property type="match status" value="1"/>
</dbReference>
<dbReference type="Proteomes" id="UP000051790">
    <property type="component" value="Unassembled WGS sequence"/>
</dbReference>
<feature type="transmembrane region" description="Helical" evidence="1">
    <location>
        <begin position="314"/>
        <end position="336"/>
    </location>
</feature>
<proteinExistence type="predicted"/>
<keyword evidence="1" id="KW-0812">Transmembrane</keyword>
<protein>
    <submittedName>
        <fullName evidence="5">Putative cell wall surface anchor family protein</fullName>
    </submittedName>
</protein>
<evidence type="ECO:0000313" key="6">
    <source>
        <dbReference type="Proteomes" id="UP000051790"/>
    </source>
</evidence>
<gene>
    <name evidence="5" type="ORF">FD01_GL002128</name>
</gene>
<dbReference type="OrthoDB" id="2365961at2"/>
<comment type="caution">
    <text evidence="5">The sequence shown here is derived from an EMBL/GenBank/DDBJ whole genome shotgun (WGS) entry which is preliminary data.</text>
</comment>